<dbReference type="Proteomes" id="UP000018716">
    <property type="component" value="Unassembled WGS sequence"/>
</dbReference>
<dbReference type="InterPro" id="IPR056300">
    <property type="entry name" value="SusG-like_C"/>
</dbReference>
<dbReference type="Pfam" id="PF00128">
    <property type="entry name" value="Alpha-amylase"/>
    <property type="match status" value="1"/>
</dbReference>
<keyword evidence="2" id="KW-0326">Glycosidase</keyword>
<evidence type="ECO:0000259" key="4">
    <source>
        <dbReference type="Pfam" id="PF23915"/>
    </source>
</evidence>
<dbReference type="Pfam" id="PF23915">
    <property type="entry name" value="SusG_C"/>
    <property type="match status" value="1"/>
</dbReference>
<proteinExistence type="inferred from homology"/>
<dbReference type="EMBL" id="AZJD01000004">
    <property type="protein sequence ID" value="ETD12883.1"/>
    <property type="molecule type" value="Genomic_DNA"/>
</dbReference>
<keyword evidence="6" id="KW-1185">Reference proteome</keyword>
<sequence>MLAASIHLSRGTPYIYMGEEIGMIDPDYDSMADYVDVESINAYQMHLDQGKSPEQAFKIIQAKSRDNSRTPMQWDASLNAGFSTGTPWLKVGKSYKDFNVEKEMDGPIFTFYKELIRLRKEMRIISEGSYQPALEDSQEVYAFERHLDGQKLLVLNHFYGSEVEVAIPEDYQAWRVLLSNYENVKLSEKVILKPYQTLAILA</sequence>
<evidence type="ECO:0000313" key="5">
    <source>
        <dbReference type="EMBL" id="ETD12883.1"/>
    </source>
</evidence>
<organism evidence="5 6">
    <name type="scientific">Streptococcus parasanguinis CC87K</name>
    <dbReference type="NCBI Taxonomy" id="1073372"/>
    <lineage>
        <taxon>Bacteria</taxon>
        <taxon>Bacillati</taxon>
        <taxon>Bacillota</taxon>
        <taxon>Bacilli</taxon>
        <taxon>Lactobacillales</taxon>
        <taxon>Streptococcaceae</taxon>
        <taxon>Streptococcus</taxon>
    </lineage>
</organism>
<name>V8BCN8_STRPA</name>
<dbReference type="GO" id="GO:0004556">
    <property type="term" value="F:alpha-amylase activity"/>
    <property type="evidence" value="ECO:0007669"/>
    <property type="project" value="TreeGrafter"/>
</dbReference>
<keyword evidence="2" id="KW-0378">Hydrolase</keyword>
<protein>
    <submittedName>
        <fullName evidence="5">Uncharacterized protein</fullName>
    </submittedName>
</protein>
<dbReference type="HOGENOM" id="CLU_006462_5_1_9"/>
<dbReference type="Gene3D" id="2.60.40.1180">
    <property type="entry name" value="Golgi alpha-mannosidase II"/>
    <property type="match status" value="1"/>
</dbReference>
<comment type="similarity">
    <text evidence="1">Belongs to the glycosyl hydrolase 13 family.</text>
</comment>
<dbReference type="GO" id="GO:0009313">
    <property type="term" value="P:oligosaccharide catabolic process"/>
    <property type="evidence" value="ECO:0007669"/>
    <property type="project" value="TreeGrafter"/>
</dbReference>
<evidence type="ECO:0000256" key="2">
    <source>
        <dbReference type="ARBA" id="ARBA00023295"/>
    </source>
</evidence>
<comment type="caution">
    <text evidence="5">The sequence shown here is derived from an EMBL/GenBank/DDBJ whole genome shotgun (WGS) entry which is preliminary data.</text>
</comment>
<evidence type="ECO:0000259" key="3">
    <source>
        <dbReference type="Pfam" id="PF00128"/>
    </source>
</evidence>
<dbReference type="PANTHER" id="PTHR10357:SF217">
    <property type="entry name" value="TREHALOSE-6-PHOSPHATE HYDROLASE"/>
    <property type="match status" value="1"/>
</dbReference>
<feature type="domain" description="Glycosyl hydrolase family 13 catalytic" evidence="3">
    <location>
        <begin position="1"/>
        <end position="128"/>
    </location>
</feature>
<dbReference type="Gene3D" id="3.20.20.80">
    <property type="entry name" value="Glycosidases"/>
    <property type="match status" value="1"/>
</dbReference>
<accession>V8BCN8</accession>
<dbReference type="SUPFAM" id="SSF51011">
    <property type="entry name" value="Glycosyl hydrolase domain"/>
    <property type="match status" value="1"/>
</dbReference>
<dbReference type="PATRIC" id="fig|1073372.3.peg.1041"/>
<evidence type="ECO:0000256" key="1">
    <source>
        <dbReference type="ARBA" id="ARBA00008061"/>
    </source>
</evidence>
<dbReference type="AlphaFoldDB" id="V8BCN8"/>
<dbReference type="InterPro" id="IPR013780">
    <property type="entry name" value="Glyco_hydro_b"/>
</dbReference>
<dbReference type="InterPro" id="IPR006047">
    <property type="entry name" value="GH13_cat_dom"/>
</dbReference>
<dbReference type="InterPro" id="IPR017853">
    <property type="entry name" value="GH"/>
</dbReference>
<reference evidence="5 6" key="1">
    <citation type="submission" date="2013-10" db="EMBL/GenBank/DDBJ databases">
        <title>The Genome Sequence of Streptococcus parasanguinis CC87K.</title>
        <authorList>
            <consortium name="The Broad Institute Genomics Platform"/>
            <person name="Earl A."/>
            <person name="Allen-Vercoe E."/>
            <person name="Daigneault M."/>
            <person name="Young S.K."/>
            <person name="Zeng Q."/>
            <person name="Gargeya S."/>
            <person name="Fitzgerald M."/>
            <person name="Abouelleil A."/>
            <person name="Alvarado L."/>
            <person name="Chapman S.B."/>
            <person name="Gainer-Dewar J."/>
            <person name="Goldberg J."/>
            <person name="Griggs A."/>
            <person name="Gujja S."/>
            <person name="Hansen M."/>
            <person name="Howarth C."/>
            <person name="Imamovic A."/>
            <person name="Ireland A."/>
            <person name="Larimer J."/>
            <person name="McCowan C."/>
            <person name="Murphy C."/>
            <person name="Pearson M."/>
            <person name="Poon T.W."/>
            <person name="Priest M."/>
            <person name="Roberts A."/>
            <person name="Saif S."/>
            <person name="Shea T."/>
            <person name="Sykes S."/>
            <person name="Wortman J."/>
            <person name="Nusbaum C."/>
            <person name="Birren B."/>
        </authorList>
    </citation>
    <scope>NUCLEOTIDE SEQUENCE [LARGE SCALE GENOMIC DNA]</scope>
    <source>
        <strain evidence="5 6">CC87K</strain>
    </source>
</reference>
<evidence type="ECO:0000313" key="6">
    <source>
        <dbReference type="Proteomes" id="UP000018716"/>
    </source>
</evidence>
<dbReference type="PANTHER" id="PTHR10357">
    <property type="entry name" value="ALPHA-AMYLASE FAMILY MEMBER"/>
    <property type="match status" value="1"/>
</dbReference>
<dbReference type="SUPFAM" id="SSF51445">
    <property type="entry name" value="(Trans)glycosidases"/>
    <property type="match status" value="1"/>
</dbReference>
<gene>
    <name evidence="5" type="ORF">HMPREF1195_01017</name>
</gene>
<feature type="domain" description="Alpha-amylase SusG-like C-terminal" evidence="4">
    <location>
        <begin position="140"/>
        <end position="197"/>
    </location>
</feature>